<evidence type="ECO:0000313" key="2">
    <source>
        <dbReference type="EMBL" id="GLQ28041.1"/>
    </source>
</evidence>
<dbReference type="RefSeq" id="WP_284374475.1">
    <property type="nucleotide sequence ID" value="NZ_BSNL01000001.1"/>
</dbReference>
<organism evidence="2 3">
    <name type="scientific">Sulfitobacter pacificus</name>
    <dbReference type="NCBI Taxonomy" id="1499314"/>
    <lineage>
        <taxon>Bacteria</taxon>
        <taxon>Pseudomonadati</taxon>
        <taxon>Pseudomonadota</taxon>
        <taxon>Alphaproteobacteria</taxon>
        <taxon>Rhodobacterales</taxon>
        <taxon>Roseobacteraceae</taxon>
        <taxon>Sulfitobacter</taxon>
    </lineage>
</organism>
<dbReference type="EMBL" id="BSNL01000001">
    <property type="protein sequence ID" value="GLQ28041.1"/>
    <property type="molecule type" value="Genomic_DNA"/>
</dbReference>
<accession>A0ABQ5VLL7</accession>
<dbReference type="Proteomes" id="UP001161388">
    <property type="component" value="Unassembled WGS sequence"/>
</dbReference>
<evidence type="ECO:0000256" key="1">
    <source>
        <dbReference type="SAM" id="SignalP"/>
    </source>
</evidence>
<keyword evidence="1" id="KW-0732">Signal</keyword>
<sequence>MFIRFILALLVTSTAVLADPPKIESVTARPSGGYWTFDVTLKHADTGWDHYADAWRVVDLEGNELGLRNLAHPHVNEQPFTRSLSGVEIPADIREVGIQARDNLSGWSSEIKRVTLR</sequence>
<keyword evidence="3" id="KW-1185">Reference proteome</keyword>
<feature type="chain" id="PRO_5046103732" evidence="1">
    <location>
        <begin position="19"/>
        <end position="117"/>
    </location>
</feature>
<gene>
    <name evidence="2" type="ORF">GCM10007927_28440</name>
</gene>
<name>A0ABQ5VLL7_9RHOB</name>
<protein>
    <submittedName>
        <fullName evidence="2">Uncharacterized protein</fullName>
    </submittedName>
</protein>
<comment type="caution">
    <text evidence="2">The sequence shown here is derived from an EMBL/GenBank/DDBJ whole genome shotgun (WGS) entry which is preliminary data.</text>
</comment>
<reference evidence="2" key="2">
    <citation type="submission" date="2023-01" db="EMBL/GenBank/DDBJ databases">
        <title>Draft genome sequence of Sulfitobacter pacificus strain NBRC 109915.</title>
        <authorList>
            <person name="Sun Q."/>
            <person name="Mori K."/>
        </authorList>
    </citation>
    <scope>NUCLEOTIDE SEQUENCE</scope>
    <source>
        <strain evidence="2">NBRC 109915</strain>
    </source>
</reference>
<proteinExistence type="predicted"/>
<evidence type="ECO:0000313" key="3">
    <source>
        <dbReference type="Proteomes" id="UP001161388"/>
    </source>
</evidence>
<feature type="signal peptide" evidence="1">
    <location>
        <begin position="1"/>
        <end position="18"/>
    </location>
</feature>
<reference evidence="2" key="1">
    <citation type="journal article" date="2014" name="Int. J. Syst. Evol. Microbiol.">
        <title>Complete genome of a new Firmicutes species belonging to the dominant human colonic microbiota ('Ruminococcus bicirculans') reveals two chromosomes and a selective capacity to utilize plant glucans.</title>
        <authorList>
            <consortium name="NISC Comparative Sequencing Program"/>
            <person name="Wegmann U."/>
            <person name="Louis P."/>
            <person name="Goesmann A."/>
            <person name="Henrissat B."/>
            <person name="Duncan S.H."/>
            <person name="Flint H.J."/>
        </authorList>
    </citation>
    <scope>NUCLEOTIDE SEQUENCE</scope>
    <source>
        <strain evidence="2">NBRC 109915</strain>
    </source>
</reference>